<dbReference type="InterPro" id="IPR046542">
    <property type="entry name" value="DUF6801"/>
</dbReference>
<dbReference type="EMBL" id="JBHSIZ010000027">
    <property type="protein sequence ID" value="MFC4958897.1"/>
    <property type="molecule type" value="Genomic_DNA"/>
</dbReference>
<feature type="region of interest" description="Disordered" evidence="1">
    <location>
        <begin position="208"/>
        <end position="257"/>
    </location>
</feature>
<feature type="region of interest" description="Disordered" evidence="1">
    <location>
        <begin position="473"/>
        <end position="508"/>
    </location>
</feature>
<evidence type="ECO:0000259" key="2">
    <source>
        <dbReference type="Pfam" id="PF20611"/>
    </source>
</evidence>
<protein>
    <submittedName>
        <fullName evidence="3">DUF6801 domain-containing protein</fullName>
    </submittedName>
</protein>
<reference evidence="4" key="1">
    <citation type="journal article" date="2019" name="Int. J. Syst. Evol. Microbiol.">
        <title>The Global Catalogue of Microorganisms (GCM) 10K type strain sequencing project: providing services to taxonomists for standard genome sequencing and annotation.</title>
        <authorList>
            <consortium name="The Broad Institute Genomics Platform"/>
            <consortium name="The Broad Institute Genome Sequencing Center for Infectious Disease"/>
            <person name="Wu L."/>
            <person name="Ma J."/>
        </authorList>
    </citation>
    <scope>NUCLEOTIDE SEQUENCE [LARGE SCALE GENOMIC DNA]</scope>
    <source>
        <strain evidence="4">CCM 7224</strain>
    </source>
</reference>
<organism evidence="3 4">
    <name type="scientific">Streptomyces mauvecolor</name>
    <dbReference type="NCBI Taxonomy" id="58345"/>
    <lineage>
        <taxon>Bacteria</taxon>
        <taxon>Bacillati</taxon>
        <taxon>Actinomycetota</taxon>
        <taxon>Actinomycetes</taxon>
        <taxon>Kitasatosporales</taxon>
        <taxon>Streptomycetaceae</taxon>
        <taxon>Streptomyces</taxon>
    </lineage>
</organism>
<proteinExistence type="predicted"/>
<comment type="caution">
    <text evidence="3">The sequence shown here is derived from an EMBL/GenBank/DDBJ whole genome shotgun (WGS) entry which is preliminary data.</text>
</comment>
<dbReference type="Pfam" id="PF20611">
    <property type="entry name" value="DUF6801"/>
    <property type="match status" value="1"/>
</dbReference>
<dbReference type="Proteomes" id="UP001595834">
    <property type="component" value="Unassembled WGS sequence"/>
</dbReference>
<evidence type="ECO:0000313" key="3">
    <source>
        <dbReference type="EMBL" id="MFC4958897.1"/>
    </source>
</evidence>
<gene>
    <name evidence="3" type="ORF">ACFPFX_21655</name>
</gene>
<name>A0ABV9UR78_9ACTN</name>
<dbReference type="RefSeq" id="WP_344379731.1">
    <property type="nucleotide sequence ID" value="NZ_BAAASQ010000030.1"/>
</dbReference>
<evidence type="ECO:0000313" key="4">
    <source>
        <dbReference type="Proteomes" id="UP001595834"/>
    </source>
</evidence>
<sequence length="508" mass="51450">MTGTLSPAGRWRSMRGRGAVAAAAVVLAGIVPGADVARGDQQISTELAYSCAFPGGARPVKVGVGARFPDRAAAGAAIQPTEVSTSVALPDAAVADLTKLHAARTGATTRLTTEVAQNGAAAEALWQGAAPSVPLASTGGATLQATGEVPTITANSPGDLTVTAAALTIDFSPVTAEGAATDPATVSVACTLTPGGSALLAKVPVTAASSSPAPTPSTSATGLATDGPRQPSPSAPEVVPPKTRGAPPATAPECRGDTTQPLALSAYVTGYSNVTKLGGASLIPVYCAKIVQGPSQLKRIEVRPGVFELHLFQSSVGRLDYRGRTQTPPAPATFLTFGFMPTTATMTLEQTGPMAIDSDLNNTAGHGETYIRIPLTLRLSDVQVNGTPLDVGPNCRTTGSVYSDDPDPAKNTKDHLVLLGRLKKGTDTVWRGYSLSRGGPLDGSVTIPPFTGCGVGEDLSPLFTASVSGPANTVKQNQGAPCASGIPDDPAKLCTPDKQPTNVPLPLR</sequence>
<accession>A0ABV9UR78</accession>
<feature type="compositionally biased region" description="Low complexity" evidence="1">
    <location>
        <begin position="208"/>
        <end position="221"/>
    </location>
</feature>
<feature type="domain" description="DUF6801" evidence="2">
    <location>
        <begin position="49"/>
        <end position="201"/>
    </location>
</feature>
<keyword evidence="4" id="KW-1185">Reference proteome</keyword>
<evidence type="ECO:0000256" key="1">
    <source>
        <dbReference type="SAM" id="MobiDB-lite"/>
    </source>
</evidence>